<dbReference type="Gene3D" id="1.20.890.10">
    <property type="entry name" value="cAMP-dependent protein kinase regulatory subunit, dimerization-anchoring domain"/>
    <property type="match status" value="1"/>
</dbReference>
<evidence type="ECO:0000259" key="1">
    <source>
        <dbReference type="Pfam" id="PF02197"/>
    </source>
</evidence>
<name>A0AAE1PK02_9EUCA</name>
<dbReference type="Pfam" id="PF02197">
    <property type="entry name" value="RIIa"/>
    <property type="match status" value="1"/>
</dbReference>
<reference evidence="2" key="1">
    <citation type="submission" date="2023-11" db="EMBL/GenBank/DDBJ databases">
        <title>Genome assemblies of two species of porcelain crab, Petrolisthes cinctipes and Petrolisthes manimaculis (Anomura: Porcellanidae).</title>
        <authorList>
            <person name="Angst P."/>
        </authorList>
    </citation>
    <scope>NUCLEOTIDE SEQUENCE</scope>
    <source>
        <strain evidence="2">PB745_02</strain>
        <tissue evidence="2">Gill</tissue>
    </source>
</reference>
<evidence type="ECO:0000313" key="2">
    <source>
        <dbReference type="EMBL" id="KAK4308680.1"/>
    </source>
</evidence>
<evidence type="ECO:0000313" key="3">
    <source>
        <dbReference type="Proteomes" id="UP001292094"/>
    </source>
</evidence>
<organism evidence="2 3">
    <name type="scientific">Petrolisthes manimaculis</name>
    <dbReference type="NCBI Taxonomy" id="1843537"/>
    <lineage>
        <taxon>Eukaryota</taxon>
        <taxon>Metazoa</taxon>
        <taxon>Ecdysozoa</taxon>
        <taxon>Arthropoda</taxon>
        <taxon>Crustacea</taxon>
        <taxon>Multicrustacea</taxon>
        <taxon>Malacostraca</taxon>
        <taxon>Eumalacostraca</taxon>
        <taxon>Eucarida</taxon>
        <taxon>Decapoda</taxon>
        <taxon>Pleocyemata</taxon>
        <taxon>Anomura</taxon>
        <taxon>Galatheoidea</taxon>
        <taxon>Porcellanidae</taxon>
        <taxon>Petrolisthes</taxon>
    </lineage>
</organism>
<dbReference type="Proteomes" id="UP001292094">
    <property type="component" value="Unassembled WGS sequence"/>
</dbReference>
<proteinExistence type="predicted"/>
<protein>
    <recommendedName>
        <fullName evidence="1">RIIa domain-containing protein</fullName>
    </recommendedName>
</protein>
<comment type="caution">
    <text evidence="2">The sequence shown here is derived from an EMBL/GenBank/DDBJ whole genome shotgun (WGS) entry which is preliminary data.</text>
</comment>
<dbReference type="CDD" id="cd12100">
    <property type="entry name" value="DD_CABYR_SP17"/>
    <property type="match status" value="1"/>
</dbReference>
<dbReference type="InterPro" id="IPR047579">
    <property type="entry name" value="DD_CABYR_SP17"/>
</dbReference>
<keyword evidence="3" id="KW-1185">Reference proteome</keyword>
<accession>A0AAE1PK02</accession>
<dbReference type="EMBL" id="JAWZYT010001858">
    <property type="protein sequence ID" value="KAK4308680.1"/>
    <property type="molecule type" value="Genomic_DNA"/>
</dbReference>
<dbReference type="AlphaFoldDB" id="A0AAE1PK02"/>
<sequence length="82" mass="9649">MATPLFTRLSLPDGLEEVVEGLAREVIKSQYTQPYDIYNFAWKYFSDLLAARRKSLPTTKSKFSFLFLILRFCSIYYYTDEA</sequence>
<feature type="domain" description="RIIa" evidence="1">
    <location>
        <begin position="14"/>
        <end position="53"/>
    </location>
</feature>
<dbReference type="InterPro" id="IPR003117">
    <property type="entry name" value="cAMP_dep_PK_reg_su_I/II_a/b"/>
</dbReference>
<gene>
    <name evidence="2" type="ORF">Pmani_019631</name>
</gene>
<dbReference type="SUPFAM" id="SSF47391">
    <property type="entry name" value="Dimerization-anchoring domain of cAMP-dependent PK regulatory subunit"/>
    <property type="match status" value="1"/>
</dbReference>